<dbReference type="Proteomes" id="UP000252519">
    <property type="component" value="Unassembled WGS sequence"/>
</dbReference>
<evidence type="ECO:0000313" key="1">
    <source>
        <dbReference type="EMBL" id="RCN27612.1"/>
    </source>
</evidence>
<dbReference type="AlphaFoldDB" id="A0A368F6B5"/>
<comment type="caution">
    <text evidence="1">The sequence shown here is derived from an EMBL/GenBank/DDBJ whole genome shotgun (WGS) entry which is preliminary data.</text>
</comment>
<proteinExistence type="predicted"/>
<organism evidence="1 2">
    <name type="scientific">Ancylostoma caninum</name>
    <name type="common">Dog hookworm</name>
    <dbReference type="NCBI Taxonomy" id="29170"/>
    <lineage>
        <taxon>Eukaryota</taxon>
        <taxon>Metazoa</taxon>
        <taxon>Ecdysozoa</taxon>
        <taxon>Nematoda</taxon>
        <taxon>Chromadorea</taxon>
        <taxon>Rhabditida</taxon>
        <taxon>Rhabditina</taxon>
        <taxon>Rhabditomorpha</taxon>
        <taxon>Strongyloidea</taxon>
        <taxon>Ancylostomatidae</taxon>
        <taxon>Ancylostomatinae</taxon>
        <taxon>Ancylostoma</taxon>
    </lineage>
</organism>
<sequence length="72" mass="8222">MRTFGTEPQSFLGRFAKRVIMFPTHYSHLDSGRLLLGTLPISIDPGNINESEIQVFTMEQSVNTQNSCMFFH</sequence>
<keyword evidence="2" id="KW-1185">Reference proteome</keyword>
<gene>
    <name evidence="1" type="ORF">ANCCAN_26654</name>
</gene>
<protein>
    <submittedName>
        <fullName evidence="1">Uncharacterized protein</fullName>
    </submittedName>
</protein>
<evidence type="ECO:0000313" key="2">
    <source>
        <dbReference type="Proteomes" id="UP000252519"/>
    </source>
</evidence>
<accession>A0A368F6B5</accession>
<reference evidence="1 2" key="1">
    <citation type="submission" date="2014-10" db="EMBL/GenBank/DDBJ databases">
        <title>Draft genome of the hookworm Ancylostoma caninum.</title>
        <authorList>
            <person name="Mitreva M."/>
        </authorList>
    </citation>
    <scope>NUCLEOTIDE SEQUENCE [LARGE SCALE GENOMIC DNA]</scope>
    <source>
        <strain evidence="1 2">Baltimore</strain>
    </source>
</reference>
<dbReference type="EMBL" id="JOJR01003789">
    <property type="protein sequence ID" value="RCN27612.1"/>
    <property type="molecule type" value="Genomic_DNA"/>
</dbReference>
<name>A0A368F6B5_ANCCA</name>